<protein>
    <submittedName>
        <fullName evidence="1">Uncharacterized protein</fullName>
    </submittedName>
</protein>
<sequence>MSCLPNPPRARLRGDTIPIASWFFPGERHDRLTGNPTVRDKRLGVPLVRRRP</sequence>
<proteinExistence type="predicted"/>
<gene>
    <name evidence="1" type="ORF">FuraDRAFT_2450</name>
</gene>
<dbReference type="Proteomes" id="UP000003165">
    <property type="component" value="Unassembled WGS sequence"/>
</dbReference>
<dbReference type="EMBL" id="ACIS01000006">
    <property type="protein sequence ID" value="EEG08247.1"/>
    <property type="molecule type" value="Genomic_DNA"/>
</dbReference>
<keyword evidence="2" id="KW-1185">Reference proteome</keyword>
<dbReference type="AlphaFoldDB" id="B9Z515"/>
<comment type="caution">
    <text evidence="1">The sequence shown here is derived from an EMBL/GenBank/DDBJ whole genome shotgun (WGS) entry which is preliminary data.</text>
</comment>
<accession>B9Z515</accession>
<evidence type="ECO:0000313" key="2">
    <source>
        <dbReference type="Proteomes" id="UP000003165"/>
    </source>
</evidence>
<name>B9Z515_9NEIS</name>
<evidence type="ECO:0000313" key="1">
    <source>
        <dbReference type="EMBL" id="EEG08247.1"/>
    </source>
</evidence>
<reference evidence="1 2" key="1">
    <citation type="submission" date="2009-02" db="EMBL/GenBank/DDBJ databases">
        <title>Sequencing of the draft genome and assembly of Lutiella nitroferrum 2002.</title>
        <authorList>
            <consortium name="US DOE Joint Genome Institute (JGI-PGF)"/>
            <person name="Lucas S."/>
            <person name="Copeland A."/>
            <person name="Lapidus A."/>
            <person name="Glavina del Rio T."/>
            <person name="Tice H."/>
            <person name="Bruce D."/>
            <person name="Goodwin L."/>
            <person name="Pitluck S."/>
            <person name="Larimer F."/>
            <person name="Land M.L."/>
            <person name="Hauser L."/>
            <person name="Coates J.D."/>
        </authorList>
    </citation>
    <scope>NUCLEOTIDE SEQUENCE [LARGE SCALE GENOMIC DNA]</scope>
    <source>
        <strain evidence="1 2">2002</strain>
    </source>
</reference>
<organism evidence="1 2">
    <name type="scientific">Pseudogulbenkiania ferrooxidans 2002</name>
    <dbReference type="NCBI Taxonomy" id="279714"/>
    <lineage>
        <taxon>Bacteria</taxon>
        <taxon>Pseudomonadati</taxon>
        <taxon>Pseudomonadota</taxon>
        <taxon>Betaproteobacteria</taxon>
        <taxon>Neisseriales</taxon>
        <taxon>Chromobacteriaceae</taxon>
        <taxon>Pseudogulbenkiania</taxon>
    </lineage>
</organism>